<dbReference type="SUPFAM" id="SSF47598">
    <property type="entry name" value="Ribbon-helix-helix"/>
    <property type="match status" value="1"/>
</dbReference>
<reference evidence="1 2" key="1">
    <citation type="submission" date="2019-01" db="EMBL/GenBank/DDBJ databases">
        <authorList>
            <person name="Zhang S."/>
        </authorList>
    </citation>
    <scope>NUCLEOTIDE SEQUENCE [LARGE SCALE GENOMIC DNA]</scope>
    <source>
        <strain evidence="1 2">1626</strain>
    </source>
</reference>
<dbReference type="InterPro" id="IPR010985">
    <property type="entry name" value="Ribbon_hlx_hlx"/>
</dbReference>
<sequence length="88" mass="9830">MDIVLRDVDEFLARRIRRLAEARGWALSDALLYLLEQGLHVYEGETPGFDNQEVDVLQEALAALQSVPDDPGYAMIGRIDDTAQVAQD</sequence>
<keyword evidence="2" id="KW-1185">Reference proteome</keyword>
<accession>A0A4Z1R426</accession>
<protein>
    <submittedName>
        <fullName evidence="1">Uncharacterized protein</fullName>
    </submittedName>
</protein>
<organism evidence="1 2">
    <name type="scientific">Luteimonas yindakuii</name>
    <dbReference type="NCBI Taxonomy" id="2565782"/>
    <lineage>
        <taxon>Bacteria</taxon>
        <taxon>Pseudomonadati</taxon>
        <taxon>Pseudomonadota</taxon>
        <taxon>Gammaproteobacteria</taxon>
        <taxon>Lysobacterales</taxon>
        <taxon>Lysobacteraceae</taxon>
        <taxon>Luteimonas</taxon>
    </lineage>
</organism>
<dbReference type="EMBL" id="SPUH01000002">
    <property type="protein sequence ID" value="TKS53295.1"/>
    <property type="molecule type" value="Genomic_DNA"/>
</dbReference>
<dbReference type="OrthoDB" id="5966436at2"/>
<dbReference type="GO" id="GO:0006355">
    <property type="term" value="P:regulation of DNA-templated transcription"/>
    <property type="evidence" value="ECO:0007669"/>
    <property type="project" value="InterPro"/>
</dbReference>
<comment type="caution">
    <text evidence="1">The sequence shown here is derived from an EMBL/GenBank/DDBJ whole genome shotgun (WGS) entry which is preliminary data.</text>
</comment>
<dbReference type="Proteomes" id="UP000298681">
    <property type="component" value="Unassembled WGS sequence"/>
</dbReference>
<evidence type="ECO:0000313" key="1">
    <source>
        <dbReference type="EMBL" id="TKS53295.1"/>
    </source>
</evidence>
<evidence type="ECO:0000313" key="2">
    <source>
        <dbReference type="Proteomes" id="UP000298681"/>
    </source>
</evidence>
<proteinExistence type="predicted"/>
<name>A0A4Z1R426_9GAMM</name>
<gene>
    <name evidence="1" type="ORF">E4582_13125</name>
</gene>
<dbReference type="AlphaFoldDB" id="A0A4Z1R426"/>